<dbReference type="RefSeq" id="WP_090121624.1">
    <property type="nucleotide sequence ID" value="NZ_FNNJ01000002.1"/>
</dbReference>
<evidence type="ECO:0000313" key="3">
    <source>
        <dbReference type="Proteomes" id="UP000199595"/>
    </source>
</evidence>
<dbReference type="EMBL" id="FNNJ01000002">
    <property type="protein sequence ID" value="SDW92699.1"/>
    <property type="molecule type" value="Genomic_DNA"/>
</dbReference>
<keyword evidence="1" id="KW-0812">Transmembrane</keyword>
<organism evidence="2 3">
    <name type="scientific">Lutibacter oricola</name>
    <dbReference type="NCBI Taxonomy" id="762486"/>
    <lineage>
        <taxon>Bacteria</taxon>
        <taxon>Pseudomonadati</taxon>
        <taxon>Bacteroidota</taxon>
        <taxon>Flavobacteriia</taxon>
        <taxon>Flavobacteriales</taxon>
        <taxon>Flavobacteriaceae</taxon>
        <taxon>Lutibacter</taxon>
    </lineage>
</organism>
<dbReference type="Proteomes" id="UP000199595">
    <property type="component" value="Unassembled WGS sequence"/>
</dbReference>
<dbReference type="STRING" id="762486.SAMN05444411_102481"/>
<name>A0A1H2XK68_9FLAO</name>
<evidence type="ECO:0000313" key="2">
    <source>
        <dbReference type="EMBL" id="SDW92699.1"/>
    </source>
</evidence>
<keyword evidence="1" id="KW-1133">Transmembrane helix</keyword>
<protein>
    <submittedName>
        <fullName evidence="2">Uncharacterized protein</fullName>
    </submittedName>
</protein>
<evidence type="ECO:0000256" key="1">
    <source>
        <dbReference type="SAM" id="Phobius"/>
    </source>
</evidence>
<dbReference type="AlphaFoldDB" id="A0A1H2XK68"/>
<gene>
    <name evidence="2" type="ORF">SAMN05444411_102481</name>
</gene>
<feature type="transmembrane region" description="Helical" evidence="1">
    <location>
        <begin position="58"/>
        <end position="77"/>
    </location>
</feature>
<keyword evidence="1" id="KW-0472">Membrane</keyword>
<keyword evidence="3" id="KW-1185">Reference proteome</keyword>
<sequence length="146" mass="16521">MKKTAKTEGNVFSIVNKIEETHKKDLGLKVPSDYFSKSKADILSKLPSEEKKKGIKRMYFIVPIAAAITILFTLTFLKPNLLPSFNNEIVLDTIEKIKNNNLVEADMLTLTDDISIASLFVEDDKIDAFVDKHIVEDIIYDELNSN</sequence>
<proteinExistence type="predicted"/>
<reference evidence="2 3" key="1">
    <citation type="submission" date="2016-10" db="EMBL/GenBank/DDBJ databases">
        <authorList>
            <person name="de Groot N.N."/>
        </authorList>
    </citation>
    <scope>NUCLEOTIDE SEQUENCE [LARGE SCALE GENOMIC DNA]</scope>
    <source>
        <strain evidence="2 3">DSM 24956</strain>
    </source>
</reference>
<dbReference type="OrthoDB" id="1360310at2"/>
<accession>A0A1H2XK68</accession>